<sequence>LVGRGCRSAHALQLPRWIHEMNPSRDLCNRAPFGCMPESGTLSCFSVCFRGFVGSMVLRGFLCAFLLSSLPLGAEGVDPCRMFREDTRLYHHVIQMQIEQTEVPITLPRNFYRTDAAIQDLSTGPERSGERFWLDLDTWEGLNSRDEVERLRAGNERSIAVVLHDVIELDELLQAYAGNPYFWPPEKRAAIRPLITEAPASFDARLHEVTIPDKRATLPDVLYVERFPDGSIRSVISCNTDVPYPSCEQEFRAEGLDAKVRYSLSQLPNWYETGEAARAMLRCAVDPTYRPENDKRTK</sequence>
<reference evidence="1 2" key="1">
    <citation type="submission" date="2016-10" db="EMBL/GenBank/DDBJ databases">
        <authorList>
            <person name="de Groot N.N."/>
        </authorList>
    </citation>
    <scope>NUCLEOTIDE SEQUENCE [LARGE SCALE GENOMIC DNA]</scope>
    <source>
        <strain evidence="2">DSM 938 / 37b4</strain>
    </source>
</reference>
<gene>
    <name evidence="1" type="ORF">SAMN04244550_03777</name>
</gene>
<dbReference type="Proteomes" id="UP000183812">
    <property type="component" value="Unassembled WGS sequence"/>
</dbReference>
<dbReference type="AlphaFoldDB" id="A0A1G7TCS8"/>
<evidence type="ECO:0000313" key="1">
    <source>
        <dbReference type="EMBL" id="SDG33108.1"/>
    </source>
</evidence>
<organism evidence="1 2">
    <name type="scientific">Rhodobacter capsulatus</name>
    <name type="common">Rhodopseudomonas capsulata</name>
    <dbReference type="NCBI Taxonomy" id="1061"/>
    <lineage>
        <taxon>Bacteria</taxon>
        <taxon>Pseudomonadati</taxon>
        <taxon>Pseudomonadota</taxon>
        <taxon>Alphaproteobacteria</taxon>
        <taxon>Rhodobacterales</taxon>
        <taxon>Rhodobacter group</taxon>
        <taxon>Rhodobacter</taxon>
    </lineage>
</organism>
<proteinExistence type="predicted"/>
<evidence type="ECO:0000313" key="2">
    <source>
        <dbReference type="Proteomes" id="UP000183812"/>
    </source>
</evidence>
<dbReference type="EMBL" id="FNAY01000067">
    <property type="protein sequence ID" value="SDG33108.1"/>
    <property type="molecule type" value="Genomic_DNA"/>
</dbReference>
<feature type="non-terminal residue" evidence="1">
    <location>
        <position position="1"/>
    </location>
</feature>
<protein>
    <submittedName>
        <fullName evidence="1">Uncharacterized protein</fullName>
    </submittedName>
</protein>
<accession>A0A1G7TCS8</accession>
<name>A0A1G7TCS8_RHOCA</name>